<evidence type="ECO:0000256" key="1">
    <source>
        <dbReference type="SAM" id="Coils"/>
    </source>
</evidence>
<organism evidence="3 4">
    <name type="scientific">Octopus vulgaris</name>
    <name type="common">Common octopus</name>
    <dbReference type="NCBI Taxonomy" id="6645"/>
    <lineage>
        <taxon>Eukaryota</taxon>
        <taxon>Metazoa</taxon>
        <taxon>Spiralia</taxon>
        <taxon>Lophotrochozoa</taxon>
        <taxon>Mollusca</taxon>
        <taxon>Cephalopoda</taxon>
        <taxon>Coleoidea</taxon>
        <taxon>Octopodiformes</taxon>
        <taxon>Octopoda</taxon>
        <taxon>Incirrata</taxon>
        <taxon>Octopodidae</taxon>
        <taxon>Octopus</taxon>
    </lineage>
</organism>
<keyword evidence="4" id="KW-1185">Reference proteome</keyword>
<dbReference type="PANTHER" id="PTHR35538:SF3">
    <property type="entry name" value="C-TYPE LECTIN DOMAIN-CONTAINING PROTEIN"/>
    <property type="match status" value="1"/>
</dbReference>
<accession>A0AA36BTC9</accession>
<dbReference type="AlphaFoldDB" id="A0AA36BTC9"/>
<name>A0AA36BTC9_OCTVU</name>
<sequence length="751" mass="86497">MHDRENHTDRCRLHRKRNRSQLAIVLFDISGRQLETNTKVQRELYLAKSRVLKTGNARRPEEWRLPKAPAPSRPDFSRAISKHHLKKPKWSLPSFNEPSKDDFPKRISTKYSAKCDRCIDLTHLGIEDGSQKARTSFGGSDSVETIDFHKSVNDKCRKVDICQPTKFDETHKNFYFDLNRWKHRKNEKLIPKKQMKIGLEILGKSGTMFAKVLRIIKFAFSVSVNILVNSECSMPESEPLQEFVDQYSISSALQQSDMVLESTPTGTCQEPLSEDIKDATEDPILKERKGRRAKKSRTKEKIKKRRKAKQPSRLTFYERIFQQSIRRQQQKYGNLAEGASEKASLELDGFQKNVTHLASSSGKEGKEGPEEGADERNQDGDQIETEVGIDNLGARSLCGDKRSDDGGERGRPRDEREKEENKKKEKQENKKEKEEEEEEEEEVKRKEEKEKKEREEKIVRKVCKIFAMKDSSGGRSQNIVTFNEGQAGVSSGKPLEDQMNQQLLYSWLREHSDMGISIPEQHLKKLMSTIDILQQSKDILMNKMEKLQDLISRLQTFCSSEQPLTRSQTISPTFRRQQSSLFDKLHPANDTELDFSDLENVFRQVNKNLVLKESPDSLYYILKLSECKRINFKTFCILSALSEKVTQLERNRPTPELFQLLQTDTLLPSDVTTTMSLYIELAAGRLSTTDSATILSKLSRPSAGYIHFLDYLMYIPFFIKVHQTIIDNPLYDFTQMNATTSKEGNQGGNRK</sequence>
<evidence type="ECO:0000256" key="2">
    <source>
        <dbReference type="SAM" id="MobiDB-lite"/>
    </source>
</evidence>
<protein>
    <submittedName>
        <fullName evidence="3">Uncharacterized protein</fullName>
    </submittedName>
</protein>
<proteinExistence type="predicted"/>
<feature type="coiled-coil region" evidence="1">
    <location>
        <begin position="523"/>
        <end position="550"/>
    </location>
</feature>
<feature type="compositionally biased region" description="Basic residues" evidence="2">
    <location>
        <begin position="288"/>
        <end position="310"/>
    </location>
</feature>
<feature type="compositionally biased region" description="Basic and acidic residues" evidence="2">
    <location>
        <begin position="274"/>
        <end position="287"/>
    </location>
</feature>
<feature type="region of interest" description="Disordered" evidence="2">
    <location>
        <begin position="357"/>
        <end position="452"/>
    </location>
</feature>
<feature type="compositionally biased region" description="Basic and acidic residues" evidence="2">
    <location>
        <begin position="442"/>
        <end position="452"/>
    </location>
</feature>
<feature type="compositionally biased region" description="Basic and acidic residues" evidence="2">
    <location>
        <begin position="398"/>
        <end position="433"/>
    </location>
</feature>
<feature type="region of interest" description="Disordered" evidence="2">
    <location>
        <begin position="262"/>
        <end position="311"/>
    </location>
</feature>
<reference evidence="3" key="1">
    <citation type="submission" date="2023-08" db="EMBL/GenBank/DDBJ databases">
        <authorList>
            <person name="Alioto T."/>
            <person name="Alioto T."/>
            <person name="Gomez Garrido J."/>
        </authorList>
    </citation>
    <scope>NUCLEOTIDE SEQUENCE</scope>
</reference>
<keyword evidence="1" id="KW-0175">Coiled coil</keyword>
<evidence type="ECO:0000313" key="3">
    <source>
        <dbReference type="EMBL" id="CAI9740236.1"/>
    </source>
</evidence>
<dbReference type="EMBL" id="OX597837">
    <property type="protein sequence ID" value="CAI9740236.1"/>
    <property type="molecule type" value="Genomic_DNA"/>
</dbReference>
<dbReference type="PANTHER" id="PTHR35538">
    <property type="entry name" value="LIG_CHAN-GLU_BD DOMAIN-CONTAINING PROTEIN"/>
    <property type="match status" value="1"/>
</dbReference>
<dbReference type="Proteomes" id="UP001162480">
    <property type="component" value="Chromosome 24"/>
</dbReference>
<evidence type="ECO:0000313" key="4">
    <source>
        <dbReference type="Proteomes" id="UP001162480"/>
    </source>
</evidence>
<feature type="compositionally biased region" description="Basic and acidic residues" evidence="2">
    <location>
        <begin position="363"/>
        <end position="379"/>
    </location>
</feature>
<gene>
    <name evidence="3" type="ORF">OCTVUL_1B001099</name>
</gene>